<dbReference type="SUPFAM" id="SSF53448">
    <property type="entry name" value="Nucleotide-diphospho-sugar transferases"/>
    <property type="match status" value="1"/>
</dbReference>
<organism evidence="2 3">
    <name type="scientific">Bacteroides stercoris</name>
    <dbReference type="NCBI Taxonomy" id="46506"/>
    <lineage>
        <taxon>Bacteria</taxon>
        <taxon>Pseudomonadati</taxon>
        <taxon>Bacteroidota</taxon>
        <taxon>Bacteroidia</taxon>
        <taxon>Bacteroidales</taxon>
        <taxon>Bacteroidaceae</taxon>
        <taxon>Bacteroides</taxon>
    </lineage>
</organism>
<dbReference type="EMBL" id="QSSV01000015">
    <property type="protein sequence ID" value="RGM12384.1"/>
    <property type="molecule type" value="Genomic_DNA"/>
</dbReference>
<dbReference type="AlphaFoldDB" id="A0A3E4UM60"/>
<dbReference type="InterPro" id="IPR046694">
    <property type="entry name" value="DUF6564"/>
</dbReference>
<name>A0A3E4UM60_BACSE</name>
<evidence type="ECO:0000313" key="2">
    <source>
        <dbReference type="EMBL" id="RGM12384.1"/>
    </source>
</evidence>
<proteinExistence type="predicted"/>
<feature type="domain" description="DUF6564" evidence="1">
    <location>
        <begin position="22"/>
        <end position="245"/>
    </location>
</feature>
<evidence type="ECO:0000259" key="1">
    <source>
        <dbReference type="Pfam" id="PF20202"/>
    </source>
</evidence>
<gene>
    <name evidence="2" type="ORF">DXC34_12185</name>
</gene>
<evidence type="ECO:0000313" key="3">
    <source>
        <dbReference type="Proteomes" id="UP000261223"/>
    </source>
</evidence>
<dbReference type="Gene3D" id="3.90.550.10">
    <property type="entry name" value="Spore Coat Polysaccharide Biosynthesis Protein SpsA, Chain A"/>
    <property type="match status" value="1"/>
</dbReference>
<dbReference type="Proteomes" id="UP000261223">
    <property type="component" value="Unassembled WGS sequence"/>
</dbReference>
<accession>A0A3E4UM60</accession>
<protein>
    <submittedName>
        <fullName evidence="2">LicC domain protein</fullName>
    </submittedName>
</protein>
<reference evidence="2 3" key="1">
    <citation type="submission" date="2018-08" db="EMBL/GenBank/DDBJ databases">
        <title>A genome reference for cultivated species of the human gut microbiota.</title>
        <authorList>
            <person name="Zou Y."/>
            <person name="Xue W."/>
            <person name="Luo G."/>
        </authorList>
    </citation>
    <scope>NUCLEOTIDE SEQUENCE [LARGE SCALE GENOMIC DNA]</scope>
    <source>
        <strain evidence="2 3">TF03-6</strain>
    </source>
</reference>
<sequence length="254" mass="29126">MKALIITVAGTATRFNKDTSRDTLKCLYFQENPRYSLLYQILDKARSLDKYIIVGGYLFEELSAFINCNLQEFKDKIELVYNSHYEDYGSGYSLIKGIGAVPSECDEVIFVEGDLFYDGGSFEQVISSNNNVITANREFITSRKSVVLYVDMNGHIHYLYDTKHLSLEIAEPFQAIYNSAQIWKFLSVERLSGVIRNLTPTQIRGTNLEIIQGYFGSLPLDTMQFVPVDTWYNCNTVSDYNIVYSLIKQHEINK</sequence>
<dbReference type="InterPro" id="IPR029044">
    <property type="entry name" value="Nucleotide-diphossugar_trans"/>
</dbReference>
<dbReference type="RefSeq" id="WP_117742070.1">
    <property type="nucleotide sequence ID" value="NZ_QSSV01000015.1"/>
</dbReference>
<dbReference type="Pfam" id="PF20202">
    <property type="entry name" value="DUF6564"/>
    <property type="match status" value="1"/>
</dbReference>
<comment type="caution">
    <text evidence="2">The sequence shown here is derived from an EMBL/GenBank/DDBJ whole genome shotgun (WGS) entry which is preliminary data.</text>
</comment>